<feature type="transmembrane region" description="Helical" evidence="1">
    <location>
        <begin position="44"/>
        <end position="64"/>
    </location>
</feature>
<dbReference type="EMBL" id="BBRZ01000020">
    <property type="protein sequence ID" value="GAM55922.1"/>
    <property type="molecule type" value="Genomic_DNA"/>
</dbReference>
<dbReference type="PANTHER" id="PTHR30199">
    <property type="entry name" value="MFS FAMILY TRANSPORTER, PREDICTED SUBSTRATE BENZOATE"/>
    <property type="match status" value="1"/>
</dbReference>
<dbReference type="InterPro" id="IPR004711">
    <property type="entry name" value="Benzoate_Transporter"/>
</dbReference>
<dbReference type="Pfam" id="PF03594">
    <property type="entry name" value="BenE"/>
    <property type="match status" value="1"/>
</dbReference>
<feature type="transmembrane region" description="Helical" evidence="1">
    <location>
        <begin position="84"/>
        <end position="109"/>
    </location>
</feature>
<keyword evidence="3" id="KW-1185">Reference proteome</keyword>
<dbReference type="GO" id="GO:0042925">
    <property type="term" value="F:benzoate transmembrane transporter activity"/>
    <property type="evidence" value="ECO:0007669"/>
    <property type="project" value="InterPro"/>
</dbReference>
<gene>
    <name evidence="2" type="ORF">JCM19231_5069</name>
</gene>
<organism evidence="2 3">
    <name type="scientific">Vibrio ishigakensis</name>
    <dbReference type="NCBI Taxonomy" id="1481914"/>
    <lineage>
        <taxon>Bacteria</taxon>
        <taxon>Pseudomonadati</taxon>
        <taxon>Pseudomonadota</taxon>
        <taxon>Gammaproteobacteria</taxon>
        <taxon>Vibrionales</taxon>
        <taxon>Vibrionaceae</taxon>
        <taxon>Vibrio</taxon>
    </lineage>
</organism>
<keyword evidence="1" id="KW-1133">Transmembrane helix</keyword>
<evidence type="ECO:0000313" key="3">
    <source>
        <dbReference type="Proteomes" id="UP000031671"/>
    </source>
</evidence>
<proteinExistence type="predicted"/>
<reference evidence="2 3" key="1">
    <citation type="submission" date="2015-01" db="EMBL/GenBank/DDBJ databases">
        <title>Vibrio sp. C1 JCM 19231 whole genome shotgun sequence.</title>
        <authorList>
            <person name="Sawabe T."/>
            <person name="Meirelles P."/>
            <person name="Feng G."/>
            <person name="Sayaka M."/>
            <person name="Hattori M."/>
            <person name="Ohkuma M."/>
        </authorList>
    </citation>
    <scope>NUCLEOTIDE SEQUENCE [LARGE SCALE GENOMIC DNA]</scope>
    <source>
        <strain evidence="3">JCM 19231</strain>
    </source>
</reference>
<comment type="caution">
    <text evidence="2">The sequence shown here is derived from an EMBL/GenBank/DDBJ whole genome shotgun (WGS) entry which is preliminary data.</text>
</comment>
<protein>
    <submittedName>
        <fullName evidence="2">Benzoate transport protein</fullName>
    </submittedName>
</protein>
<dbReference type="Proteomes" id="UP000031671">
    <property type="component" value="Unassembled WGS sequence"/>
</dbReference>
<feature type="transmembrane region" description="Helical" evidence="1">
    <location>
        <begin position="170"/>
        <end position="189"/>
    </location>
</feature>
<feature type="transmembrane region" description="Helical" evidence="1">
    <location>
        <begin position="146"/>
        <end position="163"/>
    </location>
</feature>
<dbReference type="NCBIfam" id="TIGR00843">
    <property type="entry name" value="benE"/>
    <property type="match status" value="1"/>
</dbReference>
<dbReference type="GO" id="GO:0005886">
    <property type="term" value="C:plasma membrane"/>
    <property type="evidence" value="ECO:0007669"/>
    <property type="project" value="TreeGrafter"/>
</dbReference>
<evidence type="ECO:0000256" key="1">
    <source>
        <dbReference type="SAM" id="Phobius"/>
    </source>
</evidence>
<dbReference type="PANTHER" id="PTHR30199:SF0">
    <property type="entry name" value="INNER MEMBRANE PROTEIN YDCO"/>
    <property type="match status" value="1"/>
</dbReference>
<keyword evidence="1" id="KW-0472">Membrane</keyword>
<reference evidence="2 3" key="2">
    <citation type="submission" date="2015-01" db="EMBL/GenBank/DDBJ databases">
        <authorList>
            <consortium name="NBRP consortium"/>
            <person name="Sawabe T."/>
            <person name="Meirelles P."/>
            <person name="Feng G."/>
            <person name="Sayaka M."/>
            <person name="Hattori M."/>
            <person name="Ohkuma M."/>
        </authorList>
    </citation>
    <scope>NUCLEOTIDE SEQUENCE [LARGE SCALE GENOMIC DNA]</scope>
    <source>
        <strain evidence="3">JCM 19231</strain>
    </source>
</reference>
<accession>A0A0B8NUH3</accession>
<keyword evidence="1" id="KW-0812">Transmembrane</keyword>
<feature type="transmembrane region" description="Helical" evidence="1">
    <location>
        <begin position="12"/>
        <end position="32"/>
    </location>
</feature>
<name>A0A0B8NUH3_9VIBR</name>
<feature type="transmembrane region" description="Helical" evidence="1">
    <location>
        <begin position="209"/>
        <end position="227"/>
    </location>
</feature>
<sequence>MSQRINLGHLSAGFTSILIGYTAAVIIIVQAANNLGATETQLESWLLALGLAMGICSIALSWYYKLPILAAWSTPGAVLIASDGHGYGLSVAVGAFIVSGFLLMLTAFVKPISRALAQIPSQLGTAMLGAILLPFCMGAFETLPSSPWLFFIMLVTFFVAKQFASKYAMVVLLAVALVCATYMGSFNGVDLSLRLASPEWVTPEFDLHAILNLALPLYIVTMLSQNLPGFAMMKSFGYEPPVKATLATTGTANILFAPIGGFAINLAAITAAICMNEEVDKDTSQRYKASIWLGFSILLRDCLPPQ</sequence>
<evidence type="ECO:0000313" key="2">
    <source>
        <dbReference type="EMBL" id="GAM55922.1"/>
    </source>
</evidence>
<dbReference type="AlphaFoldDB" id="A0A0B8NUH3"/>